<dbReference type="EMBL" id="CP102294">
    <property type="protein sequence ID" value="UWN57164.1"/>
    <property type="molecule type" value="Genomic_DNA"/>
</dbReference>
<dbReference type="RefSeq" id="WP_019245473.1">
    <property type="nucleotide sequence ID" value="NZ_CAPH01000007.1"/>
</dbReference>
<dbReference type="Proteomes" id="UP001059295">
    <property type="component" value="Chromosome"/>
</dbReference>
<dbReference type="InterPro" id="IPR003346">
    <property type="entry name" value="Transposase_20"/>
</dbReference>
<dbReference type="GeneID" id="82892282"/>
<reference evidence="2" key="1">
    <citation type="journal article" date="2022" name="Cell">
        <title>Design, construction, and in vivo augmentation of a complex gut microbiome.</title>
        <authorList>
            <person name="Cheng A.G."/>
            <person name="Ho P.Y."/>
            <person name="Aranda-Diaz A."/>
            <person name="Jain S."/>
            <person name="Yu F.B."/>
            <person name="Meng X."/>
            <person name="Wang M."/>
            <person name="Iakiviak M."/>
            <person name="Nagashima K."/>
            <person name="Zhao A."/>
            <person name="Murugkar P."/>
            <person name="Patil A."/>
            <person name="Atabakhsh K."/>
            <person name="Weakley A."/>
            <person name="Yan J."/>
            <person name="Brumbaugh A.R."/>
            <person name="Higginbottom S."/>
            <person name="Dimas A."/>
            <person name="Shiver A.L."/>
            <person name="Deutschbauer A."/>
            <person name="Neff N."/>
            <person name="Sonnenburg J.L."/>
            <person name="Huang K.C."/>
            <person name="Fischbach M.A."/>
        </authorList>
    </citation>
    <scope>NUCLEOTIDE SEQUENCE</scope>
    <source>
        <strain evidence="2">AP11</strain>
    </source>
</reference>
<keyword evidence="3" id="KW-1185">Reference proteome</keyword>
<dbReference type="PANTHER" id="PTHR33055">
    <property type="entry name" value="TRANSPOSASE FOR INSERTION SEQUENCE ELEMENT IS1111A"/>
    <property type="match status" value="1"/>
</dbReference>
<protein>
    <submittedName>
        <fullName evidence="2">IS110 family transposase</fullName>
    </submittedName>
</protein>
<organism evidence="2 3">
    <name type="scientific">Alistipes ihumii AP11</name>
    <dbReference type="NCBI Taxonomy" id="1211813"/>
    <lineage>
        <taxon>Bacteria</taxon>
        <taxon>Pseudomonadati</taxon>
        <taxon>Bacteroidota</taxon>
        <taxon>Bacteroidia</taxon>
        <taxon>Bacteroidales</taxon>
        <taxon>Rikenellaceae</taxon>
        <taxon>Alistipes</taxon>
    </lineage>
</organism>
<name>A0ABY5V0K6_9BACT</name>
<dbReference type="PANTHER" id="PTHR33055:SF3">
    <property type="entry name" value="PUTATIVE TRANSPOSASE FOR IS117-RELATED"/>
    <property type="match status" value="1"/>
</dbReference>
<gene>
    <name evidence="2" type="ORF">NQ491_11070</name>
</gene>
<evidence type="ECO:0000259" key="1">
    <source>
        <dbReference type="Pfam" id="PF02371"/>
    </source>
</evidence>
<accession>A0ABY5V0K6</accession>
<proteinExistence type="predicted"/>
<evidence type="ECO:0000313" key="3">
    <source>
        <dbReference type="Proteomes" id="UP001059295"/>
    </source>
</evidence>
<evidence type="ECO:0000313" key="2">
    <source>
        <dbReference type="EMBL" id="UWN57164.1"/>
    </source>
</evidence>
<dbReference type="Pfam" id="PF02371">
    <property type="entry name" value="Transposase_20"/>
    <property type="match status" value="1"/>
</dbReference>
<feature type="domain" description="Transposase IS116/IS110/IS902 C-terminal" evidence="1">
    <location>
        <begin position="12"/>
        <end position="79"/>
    </location>
</feature>
<dbReference type="InterPro" id="IPR047650">
    <property type="entry name" value="Transpos_IS110"/>
</dbReference>
<sequence length="127" mass="14866">MENFYFIGVDIETEAFIRFDDPRKFCCHAGVAPFAYTSGSSQHSKNKVSHRANKNIKKLFHLAAVSVTHKKDGELKKYYLRKAEERKNKMLVINAPYAKIVARIFATIKRYELYSPIYLRKKFTKKL</sequence>